<feature type="compositionally biased region" description="Low complexity" evidence="1">
    <location>
        <begin position="274"/>
        <end position="302"/>
    </location>
</feature>
<feature type="region of interest" description="Disordered" evidence="1">
    <location>
        <begin position="1"/>
        <end position="74"/>
    </location>
</feature>
<feature type="compositionally biased region" description="Low complexity" evidence="1">
    <location>
        <begin position="1"/>
        <end position="21"/>
    </location>
</feature>
<feature type="region of interest" description="Disordered" evidence="1">
    <location>
        <begin position="323"/>
        <end position="389"/>
    </location>
</feature>
<feature type="region of interest" description="Disordered" evidence="1">
    <location>
        <begin position="177"/>
        <end position="304"/>
    </location>
</feature>
<feature type="compositionally biased region" description="Basic and acidic residues" evidence="1">
    <location>
        <begin position="371"/>
        <end position="381"/>
    </location>
</feature>
<reference evidence="2" key="1">
    <citation type="submission" date="2022-08" db="EMBL/GenBank/DDBJ databases">
        <title>A Global Phylogenomic Analysis of the Shiitake Genus Lentinula.</title>
        <authorList>
            <consortium name="DOE Joint Genome Institute"/>
            <person name="Sierra-Patev S."/>
            <person name="Min B."/>
            <person name="Naranjo-Ortiz M."/>
            <person name="Looney B."/>
            <person name="Konkel Z."/>
            <person name="Slot J.C."/>
            <person name="Sakamoto Y."/>
            <person name="Steenwyk J.L."/>
            <person name="Rokas A."/>
            <person name="Carro J."/>
            <person name="Camarero S."/>
            <person name="Ferreira P."/>
            <person name="Molpeceres G."/>
            <person name="Ruiz-Duenas F.J."/>
            <person name="Serrano A."/>
            <person name="Henrissat B."/>
            <person name="Drula E."/>
            <person name="Hughes K.W."/>
            <person name="Mata J.L."/>
            <person name="Ishikawa N.K."/>
            <person name="Vargas-Isla R."/>
            <person name="Ushijima S."/>
            <person name="Smith C.A."/>
            <person name="Ahrendt S."/>
            <person name="Andreopoulos W."/>
            <person name="He G."/>
            <person name="Labutti K."/>
            <person name="Lipzen A."/>
            <person name="Ng V."/>
            <person name="Riley R."/>
            <person name="Sandor L."/>
            <person name="Barry K."/>
            <person name="Martinez A.T."/>
            <person name="Xiao Y."/>
            <person name="Gibbons J.G."/>
            <person name="Terashima K."/>
            <person name="Grigoriev I.V."/>
            <person name="Hibbett D.S."/>
        </authorList>
    </citation>
    <scope>NUCLEOTIDE SEQUENCE</scope>
    <source>
        <strain evidence="2">JLM2183</strain>
    </source>
</reference>
<evidence type="ECO:0000313" key="2">
    <source>
        <dbReference type="EMBL" id="KAJ4465728.1"/>
    </source>
</evidence>
<dbReference type="SUPFAM" id="SSF47576">
    <property type="entry name" value="Calponin-homology domain, CH-domain"/>
    <property type="match status" value="1"/>
</dbReference>
<evidence type="ECO:0000256" key="1">
    <source>
        <dbReference type="SAM" id="MobiDB-lite"/>
    </source>
</evidence>
<dbReference type="GO" id="GO:0005096">
    <property type="term" value="F:GTPase activator activity"/>
    <property type="evidence" value="ECO:0007669"/>
    <property type="project" value="TreeGrafter"/>
</dbReference>
<comment type="caution">
    <text evidence="2">The sequence shown here is derived from an EMBL/GenBank/DDBJ whole genome shotgun (WGS) entry which is preliminary data.</text>
</comment>
<dbReference type="AlphaFoldDB" id="A0A9W8ZTK9"/>
<protein>
    <submittedName>
        <fullName evidence="2">Uncharacterized protein</fullName>
    </submittedName>
</protein>
<proteinExistence type="predicted"/>
<dbReference type="Gene3D" id="1.10.418.10">
    <property type="entry name" value="Calponin-like domain"/>
    <property type="match status" value="1"/>
</dbReference>
<dbReference type="PANTHER" id="PTHR14149:SF14">
    <property type="entry name" value="CALPONIN-HOMOLOGY (CH) DOMAIN-CONTAINING PROTEIN"/>
    <property type="match status" value="1"/>
</dbReference>
<name>A0A9W8ZTK9_9AGAR</name>
<feature type="compositionally biased region" description="Polar residues" evidence="1">
    <location>
        <begin position="48"/>
        <end position="65"/>
    </location>
</feature>
<feature type="compositionally biased region" description="Low complexity" evidence="1">
    <location>
        <begin position="31"/>
        <end position="47"/>
    </location>
</feature>
<dbReference type="GO" id="GO:0110085">
    <property type="term" value="C:mitotic actomyosin contractile ring"/>
    <property type="evidence" value="ECO:0007669"/>
    <property type="project" value="TreeGrafter"/>
</dbReference>
<dbReference type="Proteomes" id="UP001150266">
    <property type="component" value="Unassembled WGS sequence"/>
</dbReference>
<dbReference type="GO" id="GO:1903479">
    <property type="term" value="P:mitotic actomyosin contractile ring assembly actin filament organization"/>
    <property type="evidence" value="ECO:0007669"/>
    <property type="project" value="TreeGrafter"/>
</dbReference>
<dbReference type="GO" id="GO:0051015">
    <property type="term" value="F:actin filament binding"/>
    <property type="evidence" value="ECO:0007669"/>
    <property type="project" value="TreeGrafter"/>
</dbReference>
<dbReference type="EMBL" id="JAOTPV010000069">
    <property type="protein sequence ID" value="KAJ4465728.1"/>
    <property type="molecule type" value="Genomic_DNA"/>
</dbReference>
<evidence type="ECO:0000313" key="3">
    <source>
        <dbReference type="Proteomes" id="UP001150266"/>
    </source>
</evidence>
<organism evidence="2 3">
    <name type="scientific">Lentinula aciculospora</name>
    <dbReference type="NCBI Taxonomy" id="153920"/>
    <lineage>
        <taxon>Eukaryota</taxon>
        <taxon>Fungi</taxon>
        <taxon>Dikarya</taxon>
        <taxon>Basidiomycota</taxon>
        <taxon>Agaricomycotina</taxon>
        <taxon>Agaricomycetes</taxon>
        <taxon>Agaricomycetidae</taxon>
        <taxon>Agaricales</taxon>
        <taxon>Marasmiineae</taxon>
        <taxon>Omphalotaceae</taxon>
        <taxon>Lentinula</taxon>
    </lineage>
</organism>
<dbReference type="GO" id="GO:0005516">
    <property type="term" value="F:calmodulin binding"/>
    <property type="evidence" value="ECO:0007669"/>
    <property type="project" value="TreeGrafter"/>
</dbReference>
<dbReference type="InterPro" id="IPR036872">
    <property type="entry name" value="CH_dom_sf"/>
</dbReference>
<keyword evidence="3" id="KW-1185">Reference proteome</keyword>
<accession>A0A9W8ZTK9</accession>
<dbReference type="OrthoDB" id="775356at2759"/>
<feature type="compositionally biased region" description="Polar residues" evidence="1">
    <location>
        <begin position="197"/>
        <end position="210"/>
    </location>
</feature>
<gene>
    <name evidence="2" type="ORF">J3R30DRAFT_3690830</name>
</gene>
<sequence length="557" mass="60687">MQRSGSSSDSSNPSSSRPGGPFAYQTRLLERTSSSSNGSLSRTNSQSGNSILTNNTGSSVSSATRRWTPGHRVANSLDAVRGKWEERARENTIDESPSIPHTPTRLTSFAKLQNAVDSSSVPSPSSPLERTPTYLKRFTTSSVPSPIIATPLSPNSTGVTVEADLPSSTLARQRIHLPSHVSRSAGVIRPISPPSLPQETSPPRRNTVDFSSFKRINPARNDSTTSIHSTPSTSSSFDTSSSIISTPTSVHRRPTSLYSRPSVSSDRDKLHHQSTGSTSSYPISSPTSATSVTAPSPSSPSSNAMFPTTYRSSYMQNKFKYGNTLSAGGRRFSKNSPRIASGDNEDPLEEKNKQKEIGKEPPPRRVGKRAMRCDRNFDATPRRSQTLEASNPDLADSDAVVGIPGRMRLSRNKAPNTPVPLPSARLTRGLWADTQRHLIQVYEYLCHVGEAEQWIEGCLDQELGFGVVEMEEGLRNGVVLAKLVRVFQGEGVVRRIYAVFIPSVVAVKLTRLSVKATSPMINFGIRSLFSNFSFFHINPKQVHERLRTTLSSPLPVA</sequence>
<feature type="compositionally biased region" description="Basic and acidic residues" evidence="1">
    <location>
        <begin position="349"/>
        <end position="363"/>
    </location>
</feature>
<feature type="compositionally biased region" description="Low complexity" evidence="1">
    <location>
        <begin position="223"/>
        <end position="249"/>
    </location>
</feature>
<dbReference type="PANTHER" id="PTHR14149">
    <property type="entry name" value="RAS GTPASE-ACTIVATING PROTEIN WITH IQ MOTIF"/>
    <property type="match status" value="1"/>
</dbReference>